<dbReference type="STRING" id="1144300.PS3_8064"/>
<dbReference type="InterPro" id="IPR003717">
    <property type="entry name" value="RecO"/>
</dbReference>
<keyword evidence="5 7" id="KW-0234">DNA repair</keyword>
<keyword evidence="4 7" id="KW-0233">DNA recombination</keyword>
<evidence type="ECO:0000259" key="8">
    <source>
        <dbReference type="Pfam" id="PF11967"/>
    </source>
</evidence>
<dbReference type="AlphaFoldDB" id="H4GHX2"/>
<dbReference type="Gene3D" id="2.40.50.140">
    <property type="entry name" value="Nucleic acid-binding proteins"/>
    <property type="match status" value="1"/>
</dbReference>
<accession>H4GHX2</accession>
<dbReference type="GO" id="GO:0043590">
    <property type="term" value="C:bacterial nucleoid"/>
    <property type="evidence" value="ECO:0007669"/>
    <property type="project" value="TreeGrafter"/>
</dbReference>
<dbReference type="InterPro" id="IPR012340">
    <property type="entry name" value="NA-bd_OB-fold"/>
</dbReference>
<evidence type="ECO:0000256" key="5">
    <source>
        <dbReference type="ARBA" id="ARBA00023204"/>
    </source>
</evidence>
<comment type="similarity">
    <text evidence="1 7">Belongs to the RecO family.</text>
</comment>
<dbReference type="HAMAP" id="MF_00201">
    <property type="entry name" value="RecO"/>
    <property type="match status" value="1"/>
</dbReference>
<dbReference type="InterPro" id="IPR037278">
    <property type="entry name" value="ARFGAP/RecO"/>
</dbReference>
<evidence type="ECO:0000256" key="7">
    <source>
        <dbReference type="HAMAP-Rule" id="MF_00201"/>
    </source>
</evidence>
<dbReference type="PATRIC" id="fig|1144300.3.peg.98"/>
<dbReference type="Gene3D" id="1.20.1440.120">
    <property type="entry name" value="Recombination protein O, C-terminal domain"/>
    <property type="match status" value="1"/>
</dbReference>
<evidence type="ECO:0000256" key="6">
    <source>
        <dbReference type="ARBA" id="ARBA00033409"/>
    </source>
</evidence>
<dbReference type="NCBIfam" id="TIGR00613">
    <property type="entry name" value="reco"/>
    <property type="match status" value="1"/>
</dbReference>
<reference evidence="9 10" key="1">
    <citation type="journal article" date="2013" name="Genome Announc.">
        <title>Genome Sequence of Lactobacillus gastricus PS3, a Strain Isolated from Human Milk.</title>
        <authorList>
            <person name="Martin V."/>
            <person name="Cardenas N."/>
            <person name="Jimenez E."/>
            <person name="Maldonado A."/>
            <person name="Rodriguez J.M."/>
            <person name="Fernandez L."/>
        </authorList>
    </citation>
    <scope>NUCLEOTIDE SEQUENCE [LARGE SCALE GENOMIC DNA]</scope>
    <source>
        <strain evidence="9 10">PS3</strain>
    </source>
</reference>
<evidence type="ECO:0000313" key="9">
    <source>
        <dbReference type="EMBL" id="EHS87528.1"/>
    </source>
</evidence>
<feature type="domain" description="DNA replication/recombination mediator RecO N-terminal" evidence="8">
    <location>
        <begin position="7"/>
        <end position="75"/>
    </location>
</feature>
<dbReference type="PANTHER" id="PTHR33991">
    <property type="entry name" value="DNA REPAIR PROTEIN RECO"/>
    <property type="match status" value="1"/>
</dbReference>
<dbReference type="Pfam" id="PF02565">
    <property type="entry name" value="RecO_C"/>
    <property type="match status" value="1"/>
</dbReference>
<dbReference type="SUPFAM" id="SSF50249">
    <property type="entry name" value="Nucleic acid-binding proteins"/>
    <property type="match status" value="1"/>
</dbReference>
<dbReference type="Gene3D" id="6.20.220.20">
    <property type="entry name" value="Recombination protein O, zinc-binding domain"/>
    <property type="match status" value="1"/>
</dbReference>
<dbReference type="EMBL" id="AICN01000005">
    <property type="protein sequence ID" value="EHS87528.1"/>
    <property type="molecule type" value="Genomic_DNA"/>
</dbReference>
<dbReference type="InterPro" id="IPR042242">
    <property type="entry name" value="RecO_C"/>
</dbReference>
<dbReference type="GO" id="GO:0006310">
    <property type="term" value="P:DNA recombination"/>
    <property type="evidence" value="ECO:0007669"/>
    <property type="project" value="UniProtKB-UniRule"/>
</dbReference>
<evidence type="ECO:0000256" key="1">
    <source>
        <dbReference type="ARBA" id="ARBA00007452"/>
    </source>
</evidence>
<protein>
    <recommendedName>
        <fullName evidence="2 7">DNA repair protein RecO</fullName>
    </recommendedName>
    <alternativeName>
        <fullName evidence="6 7">Recombination protein O</fullName>
    </alternativeName>
</protein>
<organism evidence="9 10">
    <name type="scientific">Limosilactobacillus gastricus PS3</name>
    <dbReference type="NCBI Taxonomy" id="1144300"/>
    <lineage>
        <taxon>Bacteria</taxon>
        <taxon>Bacillati</taxon>
        <taxon>Bacillota</taxon>
        <taxon>Bacilli</taxon>
        <taxon>Lactobacillales</taxon>
        <taxon>Lactobacillaceae</taxon>
        <taxon>Limosilactobacillus</taxon>
    </lineage>
</organism>
<evidence type="ECO:0000256" key="4">
    <source>
        <dbReference type="ARBA" id="ARBA00023172"/>
    </source>
</evidence>
<dbReference type="SUPFAM" id="SSF57863">
    <property type="entry name" value="ArfGap/RecO-like zinc finger"/>
    <property type="match status" value="1"/>
</dbReference>
<dbReference type="GO" id="GO:0006302">
    <property type="term" value="P:double-strand break repair"/>
    <property type="evidence" value="ECO:0007669"/>
    <property type="project" value="TreeGrafter"/>
</dbReference>
<name>H4GHX2_9LACO</name>
<dbReference type="Proteomes" id="UP000004567">
    <property type="component" value="Unassembled WGS sequence"/>
</dbReference>
<proteinExistence type="inferred from homology"/>
<evidence type="ECO:0000256" key="3">
    <source>
        <dbReference type="ARBA" id="ARBA00022763"/>
    </source>
</evidence>
<evidence type="ECO:0000313" key="10">
    <source>
        <dbReference type="Proteomes" id="UP000004567"/>
    </source>
</evidence>
<evidence type="ECO:0000256" key="2">
    <source>
        <dbReference type="ARBA" id="ARBA00021310"/>
    </source>
</evidence>
<gene>
    <name evidence="7" type="primary">recO</name>
    <name evidence="9" type="ORF">PS3_8064</name>
</gene>
<dbReference type="InterPro" id="IPR022572">
    <property type="entry name" value="DNA_rep/recomb_RecO_N"/>
</dbReference>
<comment type="caution">
    <text evidence="9">The sequence shown here is derived from an EMBL/GenBank/DDBJ whole genome shotgun (WGS) entry which is preliminary data.</text>
</comment>
<dbReference type="PANTHER" id="PTHR33991:SF1">
    <property type="entry name" value="DNA REPAIR PROTEIN RECO"/>
    <property type="match status" value="1"/>
</dbReference>
<keyword evidence="3 7" id="KW-0227">DNA damage</keyword>
<comment type="function">
    <text evidence="7">Involved in DNA repair and RecF pathway recombination.</text>
</comment>
<sequence>MRVNEPFQGIIMNRRPYRERDMLVKILTDQRGPVMFFVRGAQRKGFKMAADILPFTYGQYVGLFNDDGLSYIVSAGETHQYQGIVNDLDRNAYATYLLDLVNQAFKEGFGIGGWYQQISTALDLINQGLDPQIITNVLEVQLLNLLGVAPQWDRCVICGNDQAPFDYSESYGGILCRQHWALDEHRFRLDQRTISYLRLFAHLNLTKVGQVSVADPIRKQLTWALDKIYDDQVGMRLKSKRFLREMDHWTAELKKSRDQIDKPT</sequence>
<dbReference type="Pfam" id="PF11967">
    <property type="entry name" value="RecO_N"/>
    <property type="match status" value="1"/>
</dbReference>